<feature type="transmembrane region" description="Helical" evidence="1">
    <location>
        <begin position="6"/>
        <end position="29"/>
    </location>
</feature>
<reference evidence="2 3" key="1">
    <citation type="submission" date="2021-10" db="EMBL/GenBank/DDBJ databases">
        <title>Anaerobic single-cell dispensing facilitates the cultivation of human gut bacteria.</title>
        <authorList>
            <person name="Afrizal A."/>
        </authorList>
    </citation>
    <scope>NUCLEOTIDE SEQUENCE [LARGE SCALE GENOMIC DNA]</scope>
    <source>
        <strain evidence="2 3">CLA-AA-H200</strain>
    </source>
</reference>
<proteinExistence type="predicted"/>
<evidence type="ECO:0000313" key="3">
    <source>
        <dbReference type="Proteomes" id="UP001198151"/>
    </source>
</evidence>
<organism evidence="2 3">
    <name type="scientific">Ruminococcus turbiniformis</name>
    <dbReference type="NCBI Taxonomy" id="2881258"/>
    <lineage>
        <taxon>Bacteria</taxon>
        <taxon>Bacillati</taxon>
        <taxon>Bacillota</taxon>
        <taxon>Clostridia</taxon>
        <taxon>Eubacteriales</taxon>
        <taxon>Oscillospiraceae</taxon>
        <taxon>Ruminococcus</taxon>
    </lineage>
</organism>
<comment type="caution">
    <text evidence="2">The sequence shown here is derived from an EMBL/GenBank/DDBJ whole genome shotgun (WGS) entry which is preliminary data.</text>
</comment>
<accession>A0ABS8FW55</accession>
<feature type="transmembrane region" description="Helical" evidence="1">
    <location>
        <begin position="41"/>
        <end position="63"/>
    </location>
</feature>
<evidence type="ECO:0000313" key="2">
    <source>
        <dbReference type="EMBL" id="MCC2253387.1"/>
    </source>
</evidence>
<feature type="transmembrane region" description="Helical" evidence="1">
    <location>
        <begin position="75"/>
        <end position="94"/>
    </location>
</feature>
<dbReference type="RefSeq" id="WP_227706536.1">
    <property type="nucleotide sequence ID" value="NZ_JAJEQX010000003.1"/>
</dbReference>
<dbReference type="EMBL" id="JAJEQX010000003">
    <property type="protein sequence ID" value="MCC2253387.1"/>
    <property type="molecule type" value="Genomic_DNA"/>
</dbReference>
<keyword evidence="3" id="KW-1185">Reference proteome</keyword>
<protein>
    <recommendedName>
        <fullName evidence="4">DUF2178 domain-containing protein</fullName>
    </recommendedName>
</protein>
<keyword evidence="1" id="KW-0472">Membrane</keyword>
<evidence type="ECO:0000256" key="1">
    <source>
        <dbReference type="SAM" id="Phobius"/>
    </source>
</evidence>
<gene>
    <name evidence="2" type="ORF">LKD70_02845</name>
</gene>
<keyword evidence="1" id="KW-0812">Transmembrane</keyword>
<name>A0ABS8FW55_9FIRM</name>
<evidence type="ECO:0008006" key="4">
    <source>
        <dbReference type="Google" id="ProtNLM"/>
    </source>
</evidence>
<sequence>MDAKGMSVFAVLFLVFLLVLVILDIAMVISLARSGDERRNLIVWKASSYTLLGTAGCMILRIIENIVRSESMSMNPFTMLGTMAILYFVLLLVFRRKYT</sequence>
<keyword evidence="1" id="KW-1133">Transmembrane helix</keyword>
<dbReference type="Proteomes" id="UP001198151">
    <property type="component" value="Unassembled WGS sequence"/>
</dbReference>